<evidence type="ECO:0000256" key="5">
    <source>
        <dbReference type="ARBA" id="ARBA00022682"/>
    </source>
</evidence>
<dbReference type="GO" id="GO:0010427">
    <property type="term" value="F:abscisic acid binding"/>
    <property type="evidence" value="ECO:0007669"/>
    <property type="project" value="TreeGrafter"/>
</dbReference>
<dbReference type="CDD" id="cd07821">
    <property type="entry name" value="PYR_PYL_RCAR_like"/>
    <property type="match status" value="1"/>
</dbReference>
<dbReference type="AlphaFoldDB" id="A0A9D4UXC2"/>
<dbReference type="GO" id="GO:0005737">
    <property type="term" value="C:cytoplasm"/>
    <property type="evidence" value="ECO:0007669"/>
    <property type="project" value="UniProtKB-SubCell"/>
</dbReference>
<dbReference type="Pfam" id="PF10604">
    <property type="entry name" value="Polyketide_cyc2"/>
    <property type="match status" value="1"/>
</dbReference>
<keyword evidence="8" id="KW-0650">Protein phosphatase inhibitor</keyword>
<organism evidence="9 10">
    <name type="scientific">Adiantum capillus-veneris</name>
    <name type="common">Maidenhair fern</name>
    <dbReference type="NCBI Taxonomy" id="13818"/>
    <lineage>
        <taxon>Eukaryota</taxon>
        <taxon>Viridiplantae</taxon>
        <taxon>Streptophyta</taxon>
        <taxon>Embryophyta</taxon>
        <taxon>Tracheophyta</taxon>
        <taxon>Polypodiopsida</taxon>
        <taxon>Polypodiidae</taxon>
        <taxon>Polypodiales</taxon>
        <taxon>Pteridineae</taxon>
        <taxon>Pteridaceae</taxon>
        <taxon>Vittarioideae</taxon>
        <taxon>Adiantum</taxon>
    </lineage>
</organism>
<protein>
    <submittedName>
        <fullName evidence="9">Uncharacterized protein</fullName>
    </submittedName>
</protein>
<accession>A0A9D4UXC2</accession>
<dbReference type="InterPro" id="IPR050279">
    <property type="entry name" value="Plant_def-hormone_signal"/>
</dbReference>
<dbReference type="PANTHER" id="PTHR31213:SF4">
    <property type="entry name" value="ABSCISIC ACID RECEPTOR PYL8"/>
    <property type="match status" value="1"/>
</dbReference>
<dbReference type="GO" id="GO:0005634">
    <property type="term" value="C:nucleus"/>
    <property type="evidence" value="ECO:0007669"/>
    <property type="project" value="UniProtKB-SubCell"/>
</dbReference>
<evidence type="ECO:0000256" key="6">
    <source>
        <dbReference type="ARBA" id="ARBA00023170"/>
    </source>
</evidence>
<dbReference type="PANTHER" id="PTHR31213">
    <property type="entry name" value="OS08G0374000 PROTEIN-RELATED"/>
    <property type="match status" value="1"/>
</dbReference>
<dbReference type="InterPro" id="IPR023393">
    <property type="entry name" value="START-like_dom_sf"/>
</dbReference>
<evidence type="ECO:0000313" key="9">
    <source>
        <dbReference type="EMBL" id="KAI5075751.1"/>
    </source>
</evidence>
<dbReference type="SUPFAM" id="SSF55961">
    <property type="entry name" value="Bet v1-like"/>
    <property type="match status" value="1"/>
</dbReference>
<dbReference type="Proteomes" id="UP000886520">
    <property type="component" value="Chromosome 9"/>
</dbReference>
<evidence type="ECO:0000256" key="8">
    <source>
        <dbReference type="ARBA" id="ARBA00023272"/>
    </source>
</evidence>
<proteinExistence type="inferred from homology"/>
<dbReference type="Gene3D" id="3.30.530.20">
    <property type="match status" value="1"/>
</dbReference>
<name>A0A9D4UXC2_ADICA</name>
<keyword evidence="6" id="KW-0675">Receptor</keyword>
<dbReference type="OrthoDB" id="4436220at2759"/>
<evidence type="ECO:0000256" key="4">
    <source>
        <dbReference type="ARBA" id="ARBA00022490"/>
    </source>
</evidence>
<keyword evidence="5" id="KW-0938">Abscisic acid signaling pathway</keyword>
<comment type="caution">
    <text evidence="9">The sequence shown here is derived from an EMBL/GenBank/DDBJ whole genome shotgun (WGS) entry which is preliminary data.</text>
</comment>
<keyword evidence="7" id="KW-0539">Nucleus</keyword>
<dbReference type="GO" id="GO:0004864">
    <property type="term" value="F:protein phosphatase inhibitor activity"/>
    <property type="evidence" value="ECO:0007669"/>
    <property type="project" value="UniProtKB-KW"/>
</dbReference>
<keyword evidence="4" id="KW-0963">Cytoplasm</keyword>
<evidence type="ECO:0000256" key="2">
    <source>
        <dbReference type="ARBA" id="ARBA00004496"/>
    </source>
</evidence>
<evidence type="ECO:0000256" key="1">
    <source>
        <dbReference type="ARBA" id="ARBA00004123"/>
    </source>
</evidence>
<evidence type="ECO:0000256" key="3">
    <source>
        <dbReference type="ARBA" id="ARBA00008594"/>
    </source>
</evidence>
<evidence type="ECO:0000313" key="10">
    <source>
        <dbReference type="Proteomes" id="UP000886520"/>
    </source>
</evidence>
<reference evidence="9" key="1">
    <citation type="submission" date="2021-01" db="EMBL/GenBank/DDBJ databases">
        <title>Adiantum capillus-veneris genome.</title>
        <authorList>
            <person name="Fang Y."/>
            <person name="Liao Q."/>
        </authorList>
    </citation>
    <scope>NUCLEOTIDE SEQUENCE</scope>
    <source>
        <strain evidence="9">H3</strain>
        <tissue evidence="9">Leaf</tissue>
    </source>
</reference>
<dbReference type="EMBL" id="JABFUD020000009">
    <property type="protein sequence ID" value="KAI5075751.1"/>
    <property type="molecule type" value="Genomic_DNA"/>
</dbReference>
<evidence type="ECO:0000256" key="7">
    <source>
        <dbReference type="ARBA" id="ARBA00023242"/>
    </source>
</evidence>
<keyword evidence="10" id="KW-1185">Reference proteome</keyword>
<gene>
    <name evidence="9" type="ORF">GOP47_0009827</name>
</gene>
<sequence length="174" mass="19649">MTNTDPALLEGEYIAQRHHHETLEHQASSVLSKRIRAPVDVVWSTVRKFDEPQNYKTFVKSCIMHGDVRPGNIREVCVISGLPATTSLEMLEMLDDEQHIMCYRVLGGDHRLRNYKSVVTLHPETMNGKPGTLVIESFSVDVPDGNTKDDAKFFVEALIKCNLKTLADICEKPQ</sequence>
<comment type="subcellular location">
    <subcellularLocation>
        <location evidence="2">Cytoplasm</location>
    </subcellularLocation>
    <subcellularLocation>
        <location evidence="1">Nucleus</location>
    </subcellularLocation>
</comment>
<comment type="similarity">
    <text evidence="3">Belongs to the PYR/PYL/RCAR abscisic acid intracellular receptor family.</text>
</comment>
<dbReference type="InterPro" id="IPR019587">
    <property type="entry name" value="Polyketide_cyclase/dehydratase"/>
</dbReference>
<dbReference type="GO" id="GO:0038023">
    <property type="term" value="F:signaling receptor activity"/>
    <property type="evidence" value="ECO:0007669"/>
    <property type="project" value="TreeGrafter"/>
</dbReference>
<dbReference type="GO" id="GO:0009738">
    <property type="term" value="P:abscisic acid-activated signaling pathway"/>
    <property type="evidence" value="ECO:0007669"/>
    <property type="project" value="UniProtKB-KW"/>
</dbReference>